<keyword evidence="1" id="KW-0489">Methyltransferase</keyword>
<sequence length="198" mass="23709">MAKYMKNKFPFCGVQSQERKSLSKALMKESRLLSVAEVVSLITDYYDRKEREYQYIAIDLAIANVRKMTMTEVKKLSGLVSEKTWWDSVDAWRKFFALWVEQNMDCFDEVFHLFYHSQDFWMRRVAINLQLMFRENTKTDYLEKSILKDLKTEEFFIQKAIGWSLRQYSKTNPEWVRQFISAHDLSNLAVREGSKYLS</sequence>
<dbReference type="AlphaFoldDB" id="A0A430B4K8"/>
<evidence type="ECO:0000313" key="1">
    <source>
        <dbReference type="EMBL" id="RSU15286.1"/>
    </source>
</evidence>
<evidence type="ECO:0000313" key="2">
    <source>
        <dbReference type="Proteomes" id="UP000287605"/>
    </source>
</evidence>
<dbReference type="CDD" id="cd07064">
    <property type="entry name" value="AlkD_like_1"/>
    <property type="match status" value="1"/>
</dbReference>
<dbReference type="PANTHER" id="PTHR34070:SF1">
    <property type="entry name" value="DNA ALKYLATION REPAIR PROTEIN"/>
    <property type="match status" value="1"/>
</dbReference>
<comment type="caution">
    <text evidence="1">The sequence shown here is derived from an EMBL/GenBank/DDBJ whole genome shotgun (WGS) entry which is preliminary data.</text>
</comment>
<organism evidence="1 2">
    <name type="scientific">Vagococcus elongatus</name>
    <dbReference type="NCBI Taxonomy" id="180344"/>
    <lineage>
        <taxon>Bacteria</taxon>
        <taxon>Bacillati</taxon>
        <taxon>Bacillota</taxon>
        <taxon>Bacilli</taxon>
        <taxon>Lactobacillales</taxon>
        <taxon>Enterococcaceae</taxon>
        <taxon>Vagococcus</taxon>
    </lineage>
</organism>
<dbReference type="Proteomes" id="UP000287605">
    <property type="component" value="Unassembled WGS sequence"/>
</dbReference>
<reference evidence="1 2" key="1">
    <citation type="submission" date="2017-05" db="EMBL/GenBank/DDBJ databases">
        <title>Vagococcus spp. assemblies.</title>
        <authorList>
            <person name="Gulvik C.A."/>
        </authorList>
    </citation>
    <scope>NUCLEOTIDE SEQUENCE [LARGE SCALE GENOMIC DNA]</scope>
    <source>
        <strain evidence="1 2">CCUG 51432</strain>
    </source>
</reference>
<dbReference type="GO" id="GO:0008168">
    <property type="term" value="F:methyltransferase activity"/>
    <property type="evidence" value="ECO:0007669"/>
    <property type="project" value="UniProtKB-KW"/>
</dbReference>
<name>A0A430B4K8_9ENTE</name>
<dbReference type="Gene3D" id="1.25.40.290">
    <property type="entry name" value="ARM repeat domains"/>
    <property type="match status" value="1"/>
</dbReference>
<gene>
    <name evidence="1" type="ORF">CBF29_01560</name>
</gene>
<dbReference type="PANTHER" id="PTHR34070">
    <property type="entry name" value="ARMADILLO-TYPE FOLD"/>
    <property type="match status" value="1"/>
</dbReference>
<proteinExistence type="predicted"/>
<keyword evidence="2" id="KW-1185">Reference proteome</keyword>
<dbReference type="InterPro" id="IPR014825">
    <property type="entry name" value="DNA_alkylation"/>
</dbReference>
<keyword evidence="1" id="KW-0808">Transferase</keyword>
<dbReference type="SUPFAM" id="SSF48371">
    <property type="entry name" value="ARM repeat"/>
    <property type="match status" value="1"/>
</dbReference>
<dbReference type="InterPro" id="IPR016024">
    <property type="entry name" value="ARM-type_fold"/>
</dbReference>
<protein>
    <submittedName>
        <fullName evidence="1">6-O-methylguanine DNA methyltransferase</fullName>
    </submittedName>
</protein>
<dbReference type="Gene3D" id="1.20.1660.10">
    <property type="entry name" value="Hypothetical protein (EF3068)"/>
    <property type="match status" value="1"/>
</dbReference>
<accession>A0A430B4K8</accession>
<dbReference type="EMBL" id="NGKA01000002">
    <property type="protein sequence ID" value="RSU15286.1"/>
    <property type="molecule type" value="Genomic_DNA"/>
</dbReference>
<dbReference type="Pfam" id="PF08713">
    <property type="entry name" value="DNA_alkylation"/>
    <property type="match status" value="1"/>
</dbReference>
<dbReference type="GO" id="GO:0032259">
    <property type="term" value="P:methylation"/>
    <property type="evidence" value="ECO:0007669"/>
    <property type="project" value="UniProtKB-KW"/>
</dbReference>
<dbReference type="OrthoDB" id="9775346at2"/>